<dbReference type="HAMAP" id="MF_00013">
    <property type="entry name" value="LipB"/>
    <property type="match status" value="1"/>
</dbReference>
<dbReference type="InterPro" id="IPR004143">
    <property type="entry name" value="BPL_LPL_catalytic"/>
</dbReference>
<keyword evidence="3" id="KW-0963">Cytoplasm</keyword>
<dbReference type="Gene3D" id="3.30.930.10">
    <property type="entry name" value="Bira Bifunctional Protein, Domain 2"/>
    <property type="match status" value="1"/>
</dbReference>
<name>A0A3B1B8T9_9ZZZZ</name>
<gene>
    <name evidence="7" type="ORF">MNBD_GAMMA24-1890</name>
</gene>
<evidence type="ECO:0000259" key="6">
    <source>
        <dbReference type="PROSITE" id="PS51733"/>
    </source>
</evidence>
<sequence length="218" mass="24390">MTLSTFPLIVRNLGRQNYETVWRAMQSFTRKRTADSPDELWLVEHPAIFTLGLNGKREHLLEPGSIPVIDVDRGGQVTYHGPGQLLLYPLLDLQRHQLGVRQLVSLLEQLVIDLLANYQLTAQNRTDAPGVYVGEAKIAALGLRIKHGCSYHGMALNINMDLEPFNRINPCGYENMPVTQCVDLGIQADMKTIGRQLQQQFSEKLGFKLSTTGIILPA</sequence>
<dbReference type="PROSITE" id="PS01313">
    <property type="entry name" value="LIPB"/>
    <property type="match status" value="1"/>
</dbReference>
<dbReference type="PIRSF" id="PIRSF016262">
    <property type="entry name" value="LPLase"/>
    <property type="match status" value="1"/>
</dbReference>
<dbReference type="InterPro" id="IPR000544">
    <property type="entry name" value="Octanoyltransferase"/>
</dbReference>
<keyword evidence="5 7" id="KW-0012">Acyltransferase</keyword>
<dbReference type="PANTHER" id="PTHR10993:SF7">
    <property type="entry name" value="LIPOYLTRANSFERASE 2, MITOCHONDRIAL-RELATED"/>
    <property type="match status" value="1"/>
</dbReference>
<dbReference type="CDD" id="cd16444">
    <property type="entry name" value="LipB"/>
    <property type="match status" value="1"/>
</dbReference>
<dbReference type="SUPFAM" id="SSF55681">
    <property type="entry name" value="Class II aaRS and biotin synthetases"/>
    <property type="match status" value="1"/>
</dbReference>
<evidence type="ECO:0000313" key="7">
    <source>
        <dbReference type="EMBL" id="VAX14696.1"/>
    </source>
</evidence>
<dbReference type="NCBIfam" id="TIGR00214">
    <property type="entry name" value="lipB"/>
    <property type="match status" value="1"/>
</dbReference>
<evidence type="ECO:0000256" key="4">
    <source>
        <dbReference type="ARBA" id="ARBA00022679"/>
    </source>
</evidence>
<dbReference type="GO" id="GO:0033819">
    <property type="term" value="F:lipoyl(octanoyl) transferase activity"/>
    <property type="evidence" value="ECO:0007669"/>
    <property type="project" value="UniProtKB-EC"/>
</dbReference>
<dbReference type="FunFam" id="3.30.930.10:FF:000020">
    <property type="entry name" value="Octanoyltransferase"/>
    <property type="match status" value="1"/>
</dbReference>
<evidence type="ECO:0000256" key="5">
    <source>
        <dbReference type="ARBA" id="ARBA00023315"/>
    </source>
</evidence>
<reference evidence="7" key="1">
    <citation type="submission" date="2018-06" db="EMBL/GenBank/DDBJ databases">
        <authorList>
            <person name="Zhirakovskaya E."/>
        </authorList>
    </citation>
    <scope>NUCLEOTIDE SEQUENCE</scope>
</reference>
<dbReference type="PROSITE" id="PS51733">
    <property type="entry name" value="BPL_LPL_CATALYTIC"/>
    <property type="match status" value="1"/>
</dbReference>
<dbReference type="PANTHER" id="PTHR10993">
    <property type="entry name" value="OCTANOYLTRANSFERASE"/>
    <property type="match status" value="1"/>
</dbReference>
<feature type="domain" description="BPL/LPL catalytic" evidence="6">
    <location>
        <begin position="34"/>
        <end position="209"/>
    </location>
</feature>
<dbReference type="EMBL" id="UOFZ01000192">
    <property type="protein sequence ID" value="VAX14696.1"/>
    <property type="molecule type" value="Genomic_DNA"/>
</dbReference>
<comment type="pathway">
    <text evidence="1">Protein modification; protein lipoylation via endogenous pathway; protein N(6)-(lipoyl)lysine from octanoyl-[acyl-carrier-protein]: step 1/2.</text>
</comment>
<accession>A0A3B1B8T9</accession>
<dbReference type="UniPathway" id="UPA00538">
    <property type="reaction ID" value="UER00592"/>
</dbReference>
<dbReference type="AlphaFoldDB" id="A0A3B1B8T9"/>
<proteinExistence type="inferred from homology"/>
<evidence type="ECO:0000256" key="3">
    <source>
        <dbReference type="ARBA" id="ARBA00022490"/>
    </source>
</evidence>
<dbReference type="InterPro" id="IPR020605">
    <property type="entry name" value="Octanoyltransferase_CS"/>
</dbReference>
<dbReference type="InterPro" id="IPR045864">
    <property type="entry name" value="aa-tRNA-synth_II/BPL/LPL"/>
</dbReference>
<dbReference type="GO" id="GO:0009249">
    <property type="term" value="P:protein lipoylation"/>
    <property type="evidence" value="ECO:0007669"/>
    <property type="project" value="InterPro"/>
</dbReference>
<evidence type="ECO:0000256" key="1">
    <source>
        <dbReference type="ARBA" id="ARBA00004821"/>
    </source>
</evidence>
<evidence type="ECO:0000256" key="2">
    <source>
        <dbReference type="ARBA" id="ARBA00012334"/>
    </source>
</evidence>
<dbReference type="EC" id="2.3.1.181" evidence="2"/>
<keyword evidence="4 7" id="KW-0808">Transferase</keyword>
<dbReference type="NCBIfam" id="NF010922">
    <property type="entry name" value="PRK14342.1"/>
    <property type="match status" value="1"/>
</dbReference>
<organism evidence="7">
    <name type="scientific">hydrothermal vent metagenome</name>
    <dbReference type="NCBI Taxonomy" id="652676"/>
    <lineage>
        <taxon>unclassified sequences</taxon>
        <taxon>metagenomes</taxon>
        <taxon>ecological metagenomes</taxon>
    </lineage>
</organism>
<protein>
    <recommendedName>
        <fullName evidence="2">lipoyl(octanoyl) transferase</fullName>
        <ecNumber evidence="2">2.3.1.181</ecNumber>
    </recommendedName>
</protein>
<dbReference type="Pfam" id="PF21948">
    <property type="entry name" value="LplA-B_cat"/>
    <property type="match status" value="1"/>
</dbReference>